<protein>
    <recommendedName>
        <fullName evidence="3">DUF4932 domain-containing protein</fullName>
    </recommendedName>
</protein>
<dbReference type="PROSITE" id="PS51257">
    <property type="entry name" value="PROKAR_LIPOPROTEIN"/>
    <property type="match status" value="1"/>
</dbReference>
<dbReference type="EMBL" id="MGGI01000034">
    <property type="protein sequence ID" value="OGM24124.1"/>
    <property type="molecule type" value="Genomic_DNA"/>
</dbReference>
<dbReference type="Proteomes" id="UP000178851">
    <property type="component" value="Unassembled WGS sequence"/>
</dbReference>
<reference evidence="1 2" key="1">
    <citation type="journal article" date="2016" name="Nat. Commun.">
        <title>Thousands of microbial genomes shed light on interconnected biogeochemical processes in an aquifer system.</title>
        <authorList>
            <person name="Anantharaman K."/>
            <person name="Brown C.T."/>
            <person name="Hug L.A."/>
            <person name="Sharon I."/>
            <person name="Castelle C.J."/>
            <person name="Probst A.J."/>
            <person name="Thomas B.C."/>
            <person name="Singh A."/>
            <person name="Wilkins M.J."/>
            <person name="Karaoz U."/>
            <person name="Brodie E.L."/>
            <person name="Williams K.H."/>
            <person name="Hubbard S.S."/>
            <person name="Banfield J.F."/>
        </authorList>
    </citation>
    <scope>NUCLEOTIDE SEQUENCE [LARGE SCALE GENOMIC DNA]</scope>
</reference>
<proteinExistence type="predicted"/>
<evidence type="ECO:0008006" key="3">
    <source>
        <dbReference type="Google" id="ProtNLM"/>
    </source>
</evidence>
<accession>A0A1F7Y9W8</accession>
<evidence type="ECO:0000313" key="1">
    <source>
        <dbReference type="EMBL" id="OGM24124.1"/>
    </source>
</evidence>
<gene>
    <name evidence="1" type="ORF">A2627_03575</name>
</gene>
<comment type="caution">
    <text evidence="1">The sequence shown here is derived from an EMBL/GenBank/DDBJ whole genome shotgun (WGS) entry which is preliminary data.</text>
</comment>
<name>A0A1F7Y9W8_9BACT</name>
<evidence type="ECO:0000313" key="2">
    <source>
        <dbReference type="Proteomes" id="UP000178851"/>
    </source>
</evidence>
<dbReference type="AlphaFoldDB" id="A0A1F7Y9W8"/>
<sequence>MRIDRKGVALLLSSYFIVACGQQPPSVINPTELPGLDPVFRSASVACIPDAYLLNKGGNLQVFPPSDAIFSRIRDEHLPPFPGAPADIQGWLRENHPDDFDQLPALSSSVVDFDATKNYSLDKFDQLKAWCIFQIHRQGRGLTRENVQQVLAEYEVRYKYNPYISFMLNEHIPAFLPNVNRLLKVSGVEEQIPPDLKNRIVFKTKHIDVGGGQTWFDMPFVFMYGNYDSPDPNSIGAVRPDLKEADRDDIFRRTAFHEAKHDWIEGPNLEKRRQVGLPVLSGAEAEFAHTATGFITLPVEYWTAPTFEPWEAVDPRVQYVWTTLVNAGMDKKEAYTMIVKASATFDITPVIKAYNKSVPSGQETFEQLFAKEHPVDVMVDSGMTYTLSDGYLKDFDNLIITMTELSDYYQTSDR</sequence>
<organism evidence="1 2">
    <name type="scientific">Candidatus Woesebacteria bacterium RIFCSPHIGHO2_01_FULL_39_28</name>
    <dbReference type="NCBI Taxonomy" id="1802496"/>
    <lineage>
        <taxon>Bacteria</taxon>
        <taxon>Candidatus Woeseibacteriota</taxon>
    </lineage>
</organism>